<dbReference type="Proteomes" id="UP001189429">
    <property type="component" value="Unassembled WGS sequence"/>
</dbReference>
<accession>A0ABN9VAJ4</accession>
<proteinExistence type="predicted"/>
<name>A0ABN9VAJ4_9DINO</name>
<sequence length="110" mass="11533">MAAPPTGRRPGGEGAAPHPRAAAAPRRAPVALRVHGPCPLGVAGRSQSRSPWARSVQGHRVLISRAARHGGPQGRVVQHGAGENDRPRRRVGQRQVHGRCAAVPALRPLS</sequence>
<organism evidence="2 3">
    <name type="scientific">Prorocentrum cordatum</name>
    <dbReference type="NCBI Taxonomy" id="2364126"/>
    <lineage>
        <taxon>Eukaryota</taxon>
        <taxon>Sar</taxon>
        <taxon>Alveolata</taxon>
        <taxon>Dinophyceae</taxon>
        <taxon>Prorocentrales</taxon>
        <taxon>Prorocentraceae</taxon>
        <taxon>Prorocentrum</taxon>
    </lineage>
</organism>
<protein>
    <submittedName>
        <fullName evidence="2">Uncharacterized protein</fullName>
    </submittedName>
</protein>
<comment type="caution">
    <text evidence="2">The sequence shown here is derived from an EMBL/GenBank/DDBJ whole genome shotgun (WGS) entry which is preliminary data.</text>
</comment>
<feature type="non-terminal residue" evidence="2">
    <location>
        <position position="110"/>
    </location>
</feature>
<dbReference type="EMBL" id="CAUYUJ010016914">
    <property type="protein sequence ID" value="CAK0870010.1"/>
    <property type="molecule type" value="Genomic_DNA"/>
</dbReference>
<evidence type="ECO:0000313" key="3">
    <source>
        <dbReference type="Proteomes" id="UP001189429"/>
    </source>
</evidence>
<feature type="compositionally biased region" description="Low complexity" evidence="1">
    <location>
        <begin position="15"/>
        <end position="28"/>
    </location>
</feature>
<feature type="region of interest" description="Disordered" evidence="1">
    <location>
        <begin position="1"/>
        <end position="28"/>
    </location>
</feature>
<evidence type="ECO:0000256" key="1">
    <source>
        <dbReference type="SAM" id="MobiDB-lite"/>
    </source>
</evidence>
<reference evidence="2" key="1">
    <citation type="submission" date="2023-10" db="EMBL/GenBank/DDBJ databases">
        <authorList>
            <person name="Chen Y."/>
            <person name="Shah S."/>
            <person name="Dougan E. K."/>
            <person name="Thang M."/>
            <person name="Chan C."/>
        </authorList>
    </citation>
    <scope>NUCLEOTIDE SEQUENCE [LARGE SCALE GENOMIC DNA]</scope>
</reference>
<feature type="region of interest" description="Disordered" evidence="1">
    <location>
        <begin position="67"/>
        <end position="97"/>
    </location>
</feature>
<evidence type="ECO:0000313" key="2">
    <source>
        <dbReference type="EMBL" id="CAK0870010.1"/>
    </source>
</evidence>
<gene>
    <name evidence="2" type="ORF">PCOR1329_LOCUS56217</name>
</gene>
<keyword evidence="3" id="KW-1185">Reference proteome</keyword>